<evidence type="ECO:0000256" key="3">
    <source>
        <dbReference type="ARBA" id="ARBA00022475"/>
    </source>
</evidence>
<feature type="domain" description="Type II secretion system protein GspF" evidence="8">
    <location>
        <begin position="219"/>
        <end position="340"/>
    </location>
</feature>
<dbReference type="GO" id="GO:0005886">
    <property type="term" value="C:plasma membrane"/>
    <property type="evidence" value="ECO:0007669"/>
    <property type="project" value="UniProtKB-SubCell"/>
</dbReference>
<comment type="subcellular location">
    <subcellularLocation>
        <location evidence="1">Cell membrane</location>
        <topology evidence="1">Multi-pass membrane protein</topology>
    </subcellularLocation>
</comment>
<evidence type="ECO:0000256" key="4">
    <source>
        <dbReference type="ARBA" id="ARBA00022692"/>
    </source>
</evidence>
<gene>
    <name evidence="9" type="ORF">SAMN06264849_102310</name>
</gene>
<dbReference type="InterPro" id="IPR003004">
    <property type="entry name" value="GspF/PilC"/>
</dbReference>
<name>A0A521BQE4_9BACL</name>
<feature type="transmembrane region" description="Helical" evidence="7">
    <location>
        <begin position="155"/>
        <end position="183"/>
    </location>
</feature>
<keyword evidence="10" id="KW-1185">Reference proteome</keyword>
<dbReference type="Proteomes" id="UP000315636">
    <property type="component" value="Unassembled WGS sequence"/>
</dbReference>
<protein>
    <submittedName>
        <fullName evidence="9">Type II secretion system protein F (GspF)</fullName>
    </submittedName>
</protein>
<evidence type="ECO:0000259" key="8">
    <source>
        <dbReference type="Pfam" id="PF00482"/>
    </source>
</evidence>
<evidence type="ECO:0000313" key="10">
    <source>
        <dbReference type="Proteomes" id="UP000315636"/>
    </source>
</evidence>
<dbReference type="PANTHER" id="PTHR30012">
    <property type="entry name" value="GENERAL SECRETION PATHWAY PROTEIN"/>
    <property type="match status" value="1"/>
</dbReference>
<reference evidence="9 10" key="1">
    <citation type="submission" date="2017-05" db="EMBL/GenBank/DDBJ databases">
        <authorList>
            <person name="Varghese N."/>
            <person name="Submissions S."/>
        </authorList>
    </citation>
    <scope>NUCLEOTIDE SEQUENCE [LARGE SCALE GENOMIC DNA]</scope>
    <source>
        <strain evidence="9 10">DSM 45474</strain>
    </source>
</reference>
<proteinExistence type="inferred from homology"/>
<keyword evidence="5 7" id="KW-1133">Transmembrane helix</keyword>
<dbReference type="InterPro" id="IPR042094">
    <property type="entry name" value="T2SS_GspF_sf"/>
</dbReference>
<evidence type="ECO:0000256" key="2">
    <source>
        <dbReference type="ARBA" id="ARBA00005745"/>
    </source>
</evidence>
<evidence type="ECO:0000313" key="9">
    <source>
        <dbReference type="EMBL" id="SMO49366.1"/>
    </source>
</evidence>
<organism evidence="9 10">
    <name type="scientific">Melghirimyces algeriensis</name>
    <dbReference type="NCBI Taxonomy" id="910412"/>
    <lineage>
        <taxon>Bacteria</taxon>
        <taxon>Bacillati</taxon>
        <taxon>Bacillota</taxon>
        <taxon>Bacilli</taxon>
        <taxon>Bacillales</taxon>
        <taxon>Thermoactinomycetaceae</taxon>
        <taxon>Melghirimyces</taxon>
    </lineage>
</organism>
<keyword evidence="6 7" id="KW-0472">Membrane</keyword>
<keyword evidence="3" id="KW-1003">Cell membrane</keyword>
<feature type="transmembrane region" description="Helical" evidence="7">
    <location>
        <begin position="113"/>
        <end position="135"/>
    </location>
</feature>
<dbReference type="Gene3D" id="1.20.81.30">
    <property type="entry name" value="Type II secretion system (T2SS), domain F"/>
    <property type="match status" value="2"/>
</dbReference>
<feature type="transmembrane region" description="Helical" evidence="7">
    <location>
        <begin position="321"/>
        <end position="342"/>
    </location>
</feature>
<evidence type="ECO:0000256" key="1">
    <source>
        <dbReference type="ARBA" id="ARBA00004651"/>
    </source>
</evidence>
<sequence>MNEWKRRKWNADRLSEFSRHLSHLLDAGFPLVPSIRLLSEQRVIRPEEAERVLRCLDQGMSLSVALKQEGFPSLFISFIQAAEEYGDYGFGLKQCHAYYREKGRFIRELTRSLTYPLIVFLLVILSLLFLMTTVVPRFSEMYETMGLTLPLYTRIFISIHGSLRVVLYSVGGVCAIGFLLYLVSRRLPSKIRGRWTAPVYALPLIRSYFALRFTHYLAIQLGSLLQSGVPLLKAMEIMESLTPWNPLQKGLFRVRERLLAGESLYRSLEQEGALFLPSLHRLVALGEESGSLEKSFLSLAQGTEMLIKDRLDRLTQSLEPVLIFFIGILMVATVLALFLPMLHLVRAV</sequence>
<evidence type="ECO:0000256" key="7">
    <source>
        <dbReference type="SAM" id="Phobius"/>
    </source>
</evidence>
<evidence type="ECO:0000256" key="5">
    <source>
        <dbReference type="ARBA" id="ARBA00022989"/>
    </source>
</evidence>
<comment type="similarity">
    <text evidence="2">Belongs to the GSP F family.</text>
</comment>
<evidence type="ECO:0000256" key="6">
    <source>
        <dbReference type="ARBA" id="ARBA00023136"/>
    </source>
</evidence>
<keyword evidence="4 7" id="KW-0812">Transmembrane</keyword>
<dbReference type="PRINTS" id="PR00812">
    <property type="entry name" value="BCTERIALGSPF"/>
</dbReference>
<dbReference type="EMBL" id="FXTI01000002">
    <property type="protein sequence ID" value="SMO49366.1"/>
    <property type="molecule type" value="Genomic_DNA"/>
</dbReference>
<dbReference type="PANTHER" id="PTHR30012:SF0">
    <property type="entry name" value="TYPE II SECRETION SYSTEM PROTEIN F-RELATED"/>
    <property type="match status" value="1"/>
</dbReference>
<dbReference type="RefSeq" id="WP_185956034.1">
    <property type="nucleotide sequence ID" value="NZ_FXTI01000002.1"/>
</dbReference>
<feature type="domain" description="Type II secretion system protein GspF" evidence="8">
    <location>
        <begin position="17"/>
        <end position="136"/>
    </location>
</feature>
<dbReference type="AlphaFoldDB" id="A0A521BQE4"/>
<dbReference type="Pfam" id="PF00482">
    <property type="entry name" value="T2SSF"/>
    <property type="match status" value="2"/>
</dbReference>
<accession>A0A521BQE4</accession>
<dbReference type="InterPro" id="IPR018076">
    <property type="entry name" value="T2SS_GspF_dom"/>
</dbReference>